<reference evidence="2 3" key="1">
    <citation type="submission" date="2020-08" db="EMBL/GenBank/DDBJ databases">
        <authorList>
            <person name="Koutsovoulos G."/>
            <person name="Danchin GJ E."/>
        </authorList>
    </citation>
    <scope>NUCLEOTIDE SEQUENCE [LARGE SCALE GENOMIC DNA]</scope>
</reference>
<evidence type="ECO:0000313" key="2">
    <source>
        <dbReference type="EMBL" id="CAD2187355.1"/>
    </source>
</evidence>
<protein>
    <submittedName>
        <fullName evidence="2">Uncharacterized protein</fullName>
    </submittedName>
</protein>
<name>A0A6V7WK84_MELEN</name>
<accession>A0A6V7WK84</accession>
<dbReference type="AlphaFoldDB" id="A0A6V7WK84"/>
<feature type="region of interest" description="Disordered" evidence="1">
    <location>
        <begin position="23"/>
        <end position="55"/>
    </location>
</feature>
<evidence type="ECO:0000256" key="1">
    <source>
        <dbReference type="SAM" id="MobiDB-lite"/>
    </source>
</evidence>
<dbReference type="EMBL" id="CAJEWN010000634">
    <property type="protein sequence ID" value="CAD2187355.1"/>
    <property type="molecule type" value="Genomic_DNA"/>
</dbReference>
<comment type="caution">
    <text evidence="2">The sequence shown here is derived from an EMBL/GenBank/DDBJ whole genome shotgun (WGS) entry which is preliminary data.</text>
</comment>
<dbReference type="Proteomes" id="UP000580250">
    <property type="component" value="Unassembled WGS sequence"/>
</dbReference>
<sequence length="72" mass="8638">MDPTYQRLKRPWTLLTRDLNGRRLKRPDSDGQRLKRPWTLLTRDSNGRRLKRPDSDGQRLKRLVLNSLVLKD</sequence>
<gene>
    <name evidence="2" type="ORF">MENT_LOCUS39933</name>
</gene>
<organism evidence="2 3">
    <name type="scientific">Meloidogyne enterolobii</name>
    <name type="common">Root-knot nematode worm</name>
    <name type="synonym">Meloidogyne mayaguensis</name>
    <dbReference type="NCBI Taxonomy" id="390850"/>
    <lineage>
        <taxon>Eukaryota</taxon>
        <taxon>Metazoa</taxon>
        <taxon>Ecdysozoa</taxon>
        <taxon>Nematoda</taxon>
        <taxon>Chromadorea</taxon>
        <taxon>Rhabditida</taxon>
        <taxon>Tylenchina</taxon>
        <taxon>Tylenchomorpha</taxon>
        <taxon>Tylenchoidea</taxon>
        <taxon>Meloidogynidae</taxon>
        <taxon>Meloidogyninae</taxon>
        <taxon>Meloidogyne</taxon>
    </lineage>
</organism>
<proteinExistence type="predicted"/>
<evidence type="ECO:0000313" key="3">
    <source>
        <dbReference type="Proteomes" id="UP000580250"/>
    </source>
</evidence>